<evidence type="ECO:0000313" key="2">
    <source>
        <dbReference type="EMBL" id="GAA4620290.1"/>
    </source>
</evidence>
<accession>A0ABP8U1D5</accession>
<dbReference type="Proteomes" id="UP001501442">
    <property type="component" value="Unassembled WGS sequence"/>
</dbReference>
<evidence type="ECO:0000256" key="1">
    <source>
        <dbReference type="SAM" id="MobiDB-lite"/>
    </source>
</evidence>
<feature type="compositionally biased region" description="Polar residues" evidence="1">
    <location>
        <begin position="1769"/>
        <end position="1783"/>
    </location>
</feature>
<feature type="compositionally biased region" description="Gly residues" evidence="1">
    <location>
        <begin position="15"/>
        <end position="24"/>
    </location>
</feature>
<dbReference type="EMBL" id="BAABHK010000001">
    <property type="protein sequence ID" value="GAA4620290.1"/>
    <property type="molecule type" value="Genomic_DNA"/>
</dbReference>
<name>A0ABP8U1D5_9ACTN</name>
<evidence type="ECO:0000313" key="3">
    <source>
        <dbReference type="Proteomes" id="UP001501442"/>
    </source>
</evidence>
<feature type="compositionally biased region" description="Polar residues" evidence="1">
    <location>
        <begin position="1384"/>
        <end position="1405"/>
    </location>
</feature>
<organism evidence="2 3">
    <name type="scientific">Actinoallomurus vinaceus</name>
    <dbReference type="NCBI Taxonomy" id="1080074"/>
    <lineage>
        <taxon>Bacteria</taxon>
        <taxon>Bacillati</taxon>
        <taxon>Actinomycetota</taxon>
        <taxon>Actinomycetes</taxon>
        <taxon>Streptosporangiales</taxon>
        <taxon>Thermomonosporaceae</taxon>
        <taxon>Actinoallomurus</taxon>
    </lineage>
</organism>
<feature type="region of interest" description="Disordered" evidence="1">
    <location>
        <begin position="1757"/>
        <end position="1821"/>
    </location>
</feature>
<proteinExistence type="predicted"/>
<keyword evidence="3" id="KW-1185">Reference proteome</keyword>
<sequence>MVPLADLDAVHRGVGDAGPTGTRGGEPVQPAFSGAPVPAPGPTGLHDGALEGLADFNALVREQEEAGAASGPVRDFGTGLNGAVDLAHIAPVPQGTVEWLRRQVFRVVEGNTEPDAQFHADVERVLTSRLLTAEWTRLFSTSGLPLRVKYKGRWYPVSLRLSATLVGKADPGMPLMPDGGPPVTVQRWAFGIGETDDTAAKGSVRPGSAAYTHYFETDRGKLHQVAVSPQLNMVYNQATSVVTTGSTIQPMVILRVRERTFPYEYEMKWELRPGDATSELFSGRVPVDGWQAVGEGPAPDKLVVWFPKHLSQAVPALQDPNDPATVPAPVGRLLDEVPLYGPVNIPEHDRLFADVMASFSGHLGNLSDWSREELREFFSEGNLRANLPSAWGGSVPSPTLYAKSGAVVGYLKIGLDLDGGDRITGPTTQNAVVETYVLRSLRMQGSSSVTNSLGVNLPIPGLSFVLGGDEDPKTGVDGIGGTLTVQAGVNHTFAHTLSSGGSARVVRSLRAAKPLFQVAPQARVRVTLVRPAGTEAHPVAGTPLADAGKRYPVTMKVPSLATLGHAPTQPRYLPAHLAHLHSLGVSTTPLQVSDVKPLFDQAEQWLGEHGFLPSQSTVAAALDTVTQKSVRASRLNNMRKLDQARSRLGLRSELEEMIQGGAGITFELPTTTGVWRATVKLTAERRYTGQDAEVEHYWTLPDVQTLNYTGSTIGGDEQFRSAPFAWNASVTGSVTNPLKSKQVTQRLNRITGEYTYNRQTAKVNGSSSGTGHEYYLLSPTEDGSQLFLVPVTYRMEFSFSHGPAPEPAEASGSVRLAVPTFRTLSAPLAAPAPRPVTVRDQTDEDIARLALPGDGHTYHDGVLRLPDTAVLERVEGSKALKETVHNIFNDLEQEAAELERAAQQTVPPPMPGAWPPNDAELDLEAQVGPDRLGHGPILPTHHVPADTTARAAEAPAASSWAKALTDAATSVAKTAAWETAKWTGAVAAWRFVRQVAVGEPAANGESATEQVHQNALSPQHLTANALRIFRDSYVVEGGGTAGAVAGTDVTVEVTGYITDVRLLPQPPKLDSERWLQSTNFSMTTDSRTAGHHVAGSVAGQYGTAHRSFNPAGTYQFGSSTTDSSVVNDNTGAFRVTTEDTTLAHRFTAKVVYAVTVRRGLSNILTGTLRPGPSLERTRMVEAPDGLEFLLVDNDLRNHPELLAIGDFPPLSEGRPRNRMLPPWYIDGGGAMGAGAVTEVHLQGGRNALHNAVIAAVEEQAPGVTRPGHATYLRNVLTRINEHTSTLGLRTLPNAGPNGHTAFHFIHRSWLGPRLVEVAFTARPAPGIDLAGIRGRMVDPNSGVDNVFGRSNGDGAALKVPGATGVSTTRTTSHEMDFAPLGQVRGNQSRPTLRLSGNRTTTDVQTSARELRTWKRTVNSVEFNGVPYAYAWTVSSRPLDEALLVRLVGAGLSGLVWAGRATRILDLLDPVLQHLPRPVSQATGWQPASVSLRFDADEAPDDGGYRAASVQPGLYAFDPTVTPGSTPGGYVIQIGPDEVPADARGLLSGPRWVPSRPFQIYDFGGIRQLGQALRNVDPSLEQDLAPQTSQSAEGMFLRLNQLVASNRLTLLEPAATAPILGRRGGKGTSIKVTLYSPRQETTSKDVAIDRVELSTDGFINRTDKSTAFSLTFGGSPLKSDGTDRGGPSIPLLGGTENFGQISNFSSQRRELLRIGTPKEGADGSGHTGHRIRAVAVLEVRGPSGTRWVVGDLLLRTTETPPTLTEKTESAAGTTPSESRITTGTDEAPFVDRPGQVIAEAAGSEPLDWQKSTHSRPRRPNEPEACVSVAVVVLVPAVGR</sequence>
<gene>
    <name evidence="2" type="ORF">GCM10023196_003690</name>
</gene>
<feature type="region of interest" description="Disordered" evidence="1">
    <location>
        <begin position="1"/>
        <end position="37"/>
    </location>
</feature>
<feature type="region of interest" description="Disordered" evidence="1">
    <location>
        <begin position="1358"/>
        <end position="1405"/>
    </location>
</feature>
<reference evidence="3" key="1">
    <citation type="journal article" date="2019" name="Int. J. Syst. Evol. Microbiol.">
        <title>The Global Catalogue of Microorganisms (GCM) 10K type strain sequencing project: providing services to taxonomists for standard genome sequencing and annotation.</title>
        <authorList>
            <consortium name="The Broad Institute Genomics Platform"/>
            <consortium name="The Broad Institute Genome Sequencing Center for Infectious Disease"/>
            <person name="Wu L."/>
            <person name="Ma J."/>
        </authorList>
    </citation>
    <scope>NUCLEOTIDE SEQUENCE [LARGE SCALE GENOMIC DNA]</scope>
    <source>
        <strain evidence="3">JCM 17939</strain>
    </source>
</reference>
<protein>
    <submittedName>
        <fullName evidence="2">Uncharacterized protein</fullName>
    </submittedName>
</protein>
<comment type="caution">
    <text evidence="2">The sequence shown here is derived from an EMBL/GenBank/DDBJ whole genome shotgun (WGS) entry which is preliminary data.</text>
</comment>